<evidence type="ECO:0000313" key="2">
    <source>
        <dbReference type="EMBL" id="GAA4160393.1"/>
    </source>
</evidence>
<reference evidence="2" key="2">
    <citation type="submission" date="2023-12" db="EMBL/GenBank/DDBJ databases">
        <authorList>
            <person name="Sun Q."/>
            <person name="Inoue M."/>
        </authorList>
    </citation>
    <scope>NUCLEOTIDE SEQUENCE</scope>
    <source>
        <strain evidence="2">JCM 17590</strain>
    </source>
</reference>
<gene>
    <name evidence="2" type="ORF">GCM10022286_16340</name>
</gene>
<keyword evidence="1" id="KW-0472">Membrane</keyword>
<protein>
    <recommendedName>
        <fullName evidence="4">Prepilin-type N-terminal cleavage/methylation domain-containing protein</fullName>
    </recommendedName>
</protein>
<keyword evidence="3" id="KW-1185">Reference proteome</keyword>
<evidence type="ECO:0008006" key="4">
    <source>
        <dbReference type="Google" id="ProtNLM"/>
    </source>
</evidence>
<name>A0ABP7ZJP0_9MICO</name>
<dbReference type="RefSeq" id="WP_344791262.1">
    <property type="nucleotide sequence ID" value="NZ_BAABBV010000001.1"/>
</dbReference>
<keyword evidence="1" id="KW-0812">Transmembrane</keyword>
<dbReference type="Proteomes" id="UP001415169">
    <property type="component" value="Unassembled WGS sequence"/>
</dbReference>
<feature type="transmembrane region" description="Helical" evidence="1">
    <location>
        <begin position="21"/>
        <end position="43"/>
    </location>
</feature>
<keyword evidence="1" id="KW-1133">Transmembrane helix</keyword>
<accession>A0ABP7ZJP0</accession>
<dbReference type="InterPro" id="IPR012902">
    <property type="entry name" value="N_methyl_site"/>
</dbReference>
<dbReference type="NCBIfam" id="TIGR02532">
    <property type="entry name" value="IV_pilin_GFxxxE"/>
    <property type="match status" value="1"/>
</dbReference>
<sequence>MIDVAHVLRRDADDSEKGLSLIELIVAMMVFSIIIVLVGTLYVTSQKVVQSSSVTSKDAGVASNVMNELTNVLRYGTVLPDPSNAQNTVAAFVSATPSSLVLYTYADSTGGTDSTATPKPVMVGFFLGADGTVTEKRWKFGATTPTAATVTSVAPNSTIKLGGPIIAPTTASPLAGVCQDPNATDAPVAPAATAGPNDVPPLFTYCDSNSPIAFASGAIPSASLQDISSVSVNISMNTGSSTGSRGIVLAGTIDMLNLGGKSGGS</sequence>
<proteinExistence type="predicted"/>
<organism evidence="2 3">
    <name type="scientific">Gryllotalpicola daejeonensis</name>
    <dbReference type="NCBI Taxonomy" id="993087"/>
    <lineage>
        <taxon>Bacteria</taxon>
        <taxon>Bacillati</taxon>
        <taxon>Actinomycetota</taxon>
        <taxon>Actinomycetes</taxon>
        <taxon>Micrococcales</taxon>
        <taxon>Microbacteriaceae</taxon>
        <taxon>Gryllotalpicola</taxon>
    </lineage>
</organism>
<dbReference type="Pfam" id="PF07963">
    <property type="entry name" value="N_methyl"/>
    <property type="match status" value="1"/>
</dbReference>
<evidence type="ECO:0000256" key="1">
    <source>
        <dbReference type="SAM" id="Phobius"/>
    </source>
</evidence>
<comment type="caution">
    <text evidence="2">The sequence shown here is derived from an EMBL/GenBank/DDBJ whole genome shotgun (WGS) entry which is preliminary data.</text>
</comment>
<evidence type="ECO:0000313" key="3">
    <source>
        <dbReference type="Proteomes" id="UP001415169"/>
    </source>
</evidence>
<reference evidence="2" key="1">
    <citation type="journal article" date="2014" name="Int. J. Syst. Evol. Microbiol.">
        <title>Complete genome of a new Firmicutes species belonging to the dominant human colonic microbiota ('Ruminococcus bicirculans') reveals two chromosomes and a selective capacity to utilize plant glucans.</title>
        <authorList>
            <consortium name="NISC Comparative Sequencing Program"/>
            <person name="Wegmann U."/>
            <person name="Louis P."/>
            <person name="Goesmann A."/>
            <person name="Henrissat B."/>
            <person name="Duncan S.H."/>
            <person name="Flint H.J."/>
        </authorList>
    </citation>
    <scope>NUCLEOTIDE SEQUENCE</scope>
    <source>
        <strain evidence="2">JCM 17590</strain>
    </source>
</reference>
<dbReference type="PROSITE" id="PS00409">
    <property type="entry name" value="PROKAR_NTER_METHYL"/>
    <property type="match status" value="1"/>
</dbReference>
<dbReference type="EMBL" id="BAABBV010000001">
    <property type="protein sequence ID" value="GAA4160393.1"/>
    <property type="molecule type" value="Genomic_DNA"/>
</dbReference>